<dbReference type="GeneID" id="19119202"/>
<dbReference type="AlphaFoldDB" id="W6YN10"/>
<dbReference type="HOGENOM" id="CLU_161496_1_0_1"/>
<proteinExistence type="predicted"/>
<dbReference type="STRING" id="930090.W6YN10"/>
<sequence>TVRVWETATGHCRTVLENQPSPIFHIAFSRDGRTLHTDNGDIPLLLDLIAVASVLPAQELPYATVKDEWVLRQTRRFLWLPPQYRDCVAAVYRHTVCLGSHSGHVALLSF</sequence>
<reference evidence="1 2" key="1">
    <citation type="journal article" date="2013" name="PLoS Genet.">
        <title>Comparative genome structure, secondary metabolite, and effector coding capacity across Cochliobolus pathogens.</title>
        <authorList>
            <person name="Condon B.J."/>
            <person name="Leng Y."/>
            <person name="Wu D."/>
            <person name="Bushley K.E."/>
            <person name="Ohm R.A."/>
            <person name="Otillar R."/>
            <person name="Martin J."/>
            <person name="Schackwitz W."/>
            <person name="Grimwood J."/>
            <person name="MohdZainudin N."/>
            <person name="Xue C."/>
            <person name="Wang R."/>
            <person name="Manning V.A."/>
            <person name="Dhillon B."/>
            <person name="Tu Z.J."/>
            <person name="Steffenson B.J."/>
            <person name="Salamov A."/>
            <person name="Sun H."/>
            <person name="Lowry S."/>
            <person name="LaButti K."/>
            <person name="Han J."/>
            <person name="Copeland A."/>
            <person name="Lindquist E."/>
            <person name="Barry K."/>
            <person name="Schmutz J."/>
            <person name="Baker S.E."/>
            <person name="Ciuffetti L.M."/>
            <person name="Grigoriev I.V."/>
            <person name="Zhong S."/>
            <person name="Turgeon B.G."/>
        </authorList>
    </citation>
    <scope>NUCLEOTIDE SEQUENCE [LARGE SCALE GENOMIC DNA]</scope>
    <source>
        <strain evidence="1 2">ATCC 44560</strain>
    </source>
</reference>
<dbReference type="EMBL" id="KI964147">
    <property type="protein sequence ID" value="EUC40662.1"/>
    <property type="molecule type" value="Genomic_DNA"/>
</dbReference>
<dbReference type="Proteomes" id="UP000054032">
    <property type="component" value="Unassembled WGS sequence"/>
</dbReference>
<accession>W6YN10</accession>
<protein>
    <submittedName>
        <fullName evidence="1">Uncharacterized protein</fullName>
    </submittedName>
</protein>
<evidence type="ECO:0000313" key="1">
    <source>
        <dbReference type="EMBL" id="EUC40662.1"/>
    </source>
</evidence>
<dbReference type="RefSeq" id="XP_007692804.1">
    <property type="nucleotide sequence ID" value="XM_007694614.1"/>
</dbReference>
<name>W6YN10_COCMI</name>
<keyword evidence="2" id="KW-1185">Reference proteome</keyword>
<dbReference type="InterPro" id="IPR015943">
    <property type="entry name" value="WD40/YVTN_repeat-like_dom_sf"/>
</dbReference>
<gene>
    <name evidence="1" type="ORF">COCMIDRAFT_108208</name>
</gene>
<dbReference type="OrthoDB" id="538223at2759"/>
<dbReference type="InterPro" id="IPR011047">
    <property type="entry name" value="Quinoprotein_ADH-like_sf"/>
</dbReference>
<organism evidence="1 2">
    <name type="scientific">Bipolaris oryzae ATCC 44560</name>
    <dbReference type="NCBI Taxonomy" id="930090"/>
    <lineage>
        <taxon>Eukaryota</taxon>
        <taxon>Fungi</taxon>
        <taxon>Dikarya</taxon>
        <taxon>Ascomycota</taxon>
        <taxon>Pezizomycotina</taxon>
        <taxon>Dothideomycetes</taxon>
        <taxon>Pleosporomycetidae</taxon>
        <taxon>Pleosporales</taxon>
        <taxon>Pleosporineae</taxon>
        <taxon>Pleosporaceae</taxon>
        <taxon>Bipolaris</taxon>
    </lineage>
</organism>
<evidence type="ECO:0000313" key="2">
    <source>
        <dbReference type="Proteomes" id="UP000054032"/>
    </source>
</evidence>
<dbReference type="Gene3D" id="2.130.10.10">
    <property type="entry name" value="YVTN repeat-like/Quinoprotein amine dehydrogenase"/>
    <property type="match status" value="1"/>
</dbReference>
<feature type="non-terminal residue" evidence="1">
    <location>
        <position position="1"/>
    </location>
</feature>
<dbReference type="KEGG" id="bor:COCMIDRAFT_108208"/>
<dbReference type="SUPFAM" id="SSF50998">
    <property type="entry name" value="Quinoprotein alcohol dehydrogenase-like"/>
    <property type="match status" value="1"/>
</dbReference>